<name>A0A0A1FI41_9BURK</name>
<organism evidence="1 2">
    <name type="scientific">Collimonas arenae</name>
    <dbReference type="NCBI Taxonomy" id="279058"/>
    <lineage>
        <taxon>Bacteria</taxon>
        <taxon>Pseudomonadati</taxon>
        <taxon>Pseudomonadota</taxon>
        <taxon>Betaproteobacteria</taxon>
        <taxon>Burkholderiales</taxon>
        <taxon>Oxalobacteraceae</taxon>
        <taxon>Collimonas</taxon>
    </lineage>
</organism>
<dbReference type="HOGENOM" id="CLU_176950_0_0_4"/>
<gene>
    <name evidence="1" type="ORF">LT85_4212</name>
</gene>
<dbReference type="RefSeq" id="WP_038492798.1">
    <property type="nucleotide sequence ID" value="NZ_CP009962.1"/>
</dbReference>
<dbReference type="Pfam" id="PF14271">
    <property type="entry name" value="DUF4359"/>
    <property type="match status" value="1"/>
</dbReference>
<reference evidence="2" key="1">
    <citation type="journal article" date="2014" name="Soil Biol. Biochem.">
        <title>Structure and function of bacterial communities in ageing soils: Insights from the Mendocino ecological staircase.</title>
        <authorList>
            <person name="Uroz S."/>
            <person name="Tech J.J."/>
            <person name="Sawaya N.A."/>
            <person name="Frey-Klett P."/>
            <person name="Leveau J.H.J."/>
        </authorList>
    </citation>
    <scope>NUCLEOTIDE SEQUENCE [LARGE SCALE GENOMIC DNA]</scope>
    <source>
        <strain evidence="2">Cal35</strain>
    </source>
</reference>
<dbReference type="KEGG" id="care:LT85_4212"/>
<dbReference type="AlphaFoldDB" id="A0A0A1FI41"/>
<evidence type="ECO:0008006" key="3">
    <source>
        <dbReference type="Google" id="ProtNLM"/>
    </source>
</evidence>
<proteinExistence type="predicted"/>
<sequence>MKPTSAIVIASILGVLIFTNPKIDNYEQYIHQAITQETSHRDGLTQAIGTLFGGVASSFIANSTVRNNYVLFSIYDSDLGNQHLKYVGILGNFFQLAGPKKDQ</sequence>
<dbReference type="Proteomes" id="UP000030302">
    <property type="component" value="Chromosome"/>
</dbReference>
<dbReference type="EMBL" id="CP009962">
    <property type="protein sequence ID" value="AIY43370.1"/>
    <property type="molecule type" value="Genomic_DNA"/>
</dbReference>
<accession>A0A0A1FI41</accession>
<evidence type="ECO:0000313" key="1">
    <source>
        <dbReference type="EMBL" id="AIY43370.1"/>
    </source>
</evidence>
<protein>
    <recommendedName>
        <fullName evidence="3">DUF4359 domain-containing protein</fullName>
    </recommendedName>
</protein>
<dbReference type="InterPro" id="IPR025578">
    <property type="entry name" value="DUF4359"/>
</dbReference>
<evidence type="ECO:0000313" key="2">
    <source>
        <dbReference type="Proteomes" id="UP000030302"/>
    </source>
</evidence>
<keyword evidence="2" id="KW-1185">Reference proteome</keyword>